<comment type="caution">
    <text evidence="7">The sequence shown here is derived from an EMBL/GenBank/DDBJ whole genome shotgun (WGS) entry which is preliminary data.</text>
</comment>
<dbReference type="InterPro" id="IPR017871">
    <property type="entry name" value="ABC_transporter-like_CS"/>
</dbReference>
<dbReference type="InterPro" id="IPR003439">
    <property type="entry name" value="ABC_transporter-like_ATP-bd"/>
</dbReference>
<comment type="similarity">
    <text evidence="1">Belongs to the ABC transporter superfamily.</text>
</comment>
<reference evidence="7 8" key="1">
    <citation type="submission" date="2024-09" db="EMBL/GenBank/DDBJ databases">
        <authorList>
            <person name="Sun Q."/>
            <person name="Mori K."/>
        </authorList>
    </citation>
    <scope>NUCLEOTIDE SEQUENCE [LARGE SCALE GENOMIC DNA]</scope>
    <source>
        <strain evidence="7 8">JCM 15389</strain>
    </source>
</reference>
<gene>
    <name evidence="7" type="ORF">ACFFRE_00555</name>
</gene>
<feature type="region of interest" description="Disordered" evidence="5">
    <location>
        <begin position="614"/>
        <end position="636"/>
    </location>
</feature>
<dbReference type="NCBIfam" id="TIGR01727">
    <property type="entry name" value="oligo_HPY"/>
    <property type="match status" value="2"/>
</dbReference>
<evidence type="ECO:0000256" key="4">
    <source>
        <dbReference type="ARBA" id="ARBA00022840"/>
    </source>
</evidence>
<dbReference type="NCBIfam" id="NF007739">
    <property type="entry name" value="PRK10419.1"/>
    <property type="match status" value="2"/>
</dbReference>
<dbReference type="InterPro" id="IPR013563">
    <property type="entry name" value="Oligopep_ABC_C"/>
</dbReference>
<keyword evidence="4 7" id="KW-0067">ATP-binding</keyword>
<dbReference type="PANTHER" id="PTHR43776">
    <property type="entry name" value="TRANSPORT ATP-BINDING PROTEIN"/>
    <property type="match status" value="1"/>
</dbReference>
<evidence type="ECO:0000256" key="3">
    <source>
        <dbReference type="ARBA" id="ARBA00022741"/>
    </source>
</evidence>
<evidence type="ECO:0000313" key="8">
    <source>
        <dbReference type="Proteomes" id="UP001589788"/>
    </source>
</evidence>
<dbReference type="Pfam" id="PF08352">
    <property type="entry name" value="oligo_HPY"/>
    <property type="match status" value="2"/>
</dbReference>
<dbReference type="SMART" id="SM00382">
    <property type="entry name" value="AAA"/>
    <property type="match status" value="2"/>
</dbReference>
<dbReference type="Pfam" id="PF00005">
    <property type="entry name" value="ABC_tran"/>
    <property type="match status" value="2"/>
</dbReference>
<dbReference type="RefSeq" id="WP_377787067.1">
    <property type="nucleotide sequence ID" value="NZ_JBHLYQ010000002.1"/>
</dbReference>
<dbReference type="PANTHER" id="PTHR43776:SF7">
    <property type="entry name" value="D,D-DIPEPTIDE TRANSPORT ATP-BINDING PROTEIN DDPF-RELATED"/>
    <property type="match status" value="1"/>
</dbReference>
<name>A0ABV6BYX3_9ACTN</name>
<dbReference type="SUPFAM" id="SSF52540">
    <property type="entry name" value="P-loop containing nucleoside triphosphate hydrolases"/>
    <property type="match status" value="2"/>
</dbReference>
<dbReference type="CDD" id="cd03257">
    <property type="entry name" value="ABC_NikE_OppD_transporters"/>
    <property type="match status" value="2"/>
</dbReference>
<protein>
    <submittedName>
        <fullName evidence="7">Dipeptide ABC transporter ATP-binding protein</fullName>
    </submittedName>
</protein>
<dbReference type="InterPro" id="IPR050319">
    <property type="entry name" value="ABC_transp_ATP-bind"/>
</dbReference>
<dbReference type="PROSITE" id="PS00211">
    <property type="entry name" value="ABC_TRANSPORTER_1"/>
    <property type="match status" value="1"/>
</dbReference>
<evidence type="ECO:0000259" key="6">
    <source>
        <dbReference type="PROSITE" id="PS50893"/>
    </source>
</evidence>
<dbReference type="Gene3D" id="3.40.50.300">
    <property type="entry name" value="P-loop containing nucleotide triphosphate hydrolases"/>
    <property type="match status" value="2"/>
</dbReference>
<sequence length="701" mass="76783">MTERVLEVEHLVTEFRLRSGPVRAVDDVSFHVDAGECVGLVGESGCGKSTTGLSIMRLLPQVGHIVGGRIVLGGRDLVGLSEEEMRRVRGREVAMVFQDPMTSLNPTMTIGRQVAEPLRIHERMPKEQARERALELLRLVGIPNPAERLDDYPHQLSGGLRQRVVIATALAAQPKLLIADEPTTALDVTIQAQILDLLDELRESLGMALVLITHDMGVIAGRTDRVMVMYAGKIVEGAPTVELFRHMRHPYAEALLESIPQLDQDADAPLYSIPGHPPDLSEPQVGCRFAPRCRYATQECSTTEPPVVEEEGNRFVACYHPVGESQGSRRHMVDQEQTLRWHAAATARRAALEGAPLLVEVEHLVKEFPIRRGILQRAKDSVKAVSDVSFAIRQGETFGLAGESGCGKSTIGRLVVALDRPTSGRIRLGGQELLRLGSAELRRRRRDVQLMFQDPYASLDPRMRVGSILREPLLVQGIGDRRAQWQAVARLLGEVGLSRKATGLYPHEFSGGQRQRIGLARALTLEPRLVVADEPVSALDVSIQSQILNLMKALQERHGLTYLVISHDLAVLRYLSDTIGVMYLGKLVEVGPAGRVYDAPAHPYTRGLIGSIPIPDPSRERSKRGGGIRGELPSPIHPPSGCRFRTRCPLAEPICAEQEPPMQVFGPGHAAACHFPLQTPTTDAPAPPGVVLGQPREPEPV</sequence>
<dbReference type="GO" id="GO:0005524">
    <property type="term" value="F:ATP binding"/>
    <property type="evidence" value="ECO:0007669"/>
    <property type="project" value="UniProtKB-KW"/>
</dbReference>
<feature type="region of interest" description="Disordered" evidence="5">
    <location>
        <begin position="679"/>
        <end position="701"/>
    </location>
</feature>
<dbReference type="Proteomes" id="UP001589788">
    <property type="component" value="Unassembled WGS sequence"/>
</dbReference>
<dbReference type="PROSITE" id="PS50893">
    <property type="entry name" value="ABC_TRANSPORTER_2"/>
    <property type="match status" value="2"/>
</dbReference>
<evidence type="ECO:0000256" key="1">
    <source>
        <dbReference type="ARBA" id="ARBA00005417"/>
    </source>
</evidence>
<proteinExistence type="inferred from homology"/>
<evidence type="ECO:0000256" key="5">
    <source>
        <dbReference type="SAM" id="MobiDB-lite"/>
    </source>
</evidence>
<keyword evidence="2" id="KW-0813">Transport</keyword>
<dbReference type="EMBL" id="JBHLYQ010000002">
    <property type="protein sequence ID" value="MFC0080647.1"/>
    <property type="molecule type" value="Genomic_DNA"/>
</dbReference>
<dbReference type="NCBIfam" id="NF008453">
    <property type="entry name" value="PRK11308.1"/>
    <property type="match status" value="2"/>
</dbReference>
<feature type="domain" description="ABC transporter" evidence="6">
    <location>
        <begin position="6"/>
        <end position="256"/>
    </location>
</feature>
<evidence type="ECO:0000256" key="2">
    <source>
        <dbReference type="ARBA" id="ARBA00022448"/>
    </source>
</evidence>
<accession>A0ABV6BYX3</accession>
<keyword evidence="3" id="KW-0547">Nucleotide-binding</keyword>
<feature type="domain" description="ABC transporter" evidence="6">
    <location>
        <begin position="359"/>
        <end position="609"/>
    </location>
</feature>
<keyword evidence="8" id="KW-1185">Reference proteome</keyword>
<evidence type="ECO:0000313" key="7">
    <source>
        <dbReference type="EMBL" id="MFC0080647.1"/>
    </source>
</evidence>
<organism evidence="7 8">
    <name type="scientific">Aciditerrimonas ferrireducens</name>
    <dbReference type="NCBI Taxonomy" id="667306"/>
    <lineage>
        <taxon>Bacteria</taxon>
        <taxon>Bacillati</taxon>
        <taxon>Actinomycetota</taxon>
        <taxon>Acidimicrobiia</taxon>
        <taxon>Acidimicrobiales</taxon>
        <taxon>Acidimicrobiaceae</taxon>
        <taxon>Aciditerrimonas</taxon>
    </lineage>
</organism>
<dbReference type="InterPro" id="IPR003593">
    <property type="entry name" value="AAA+_ATPase"/>
</dbReference>
<dbReference type="InterPro" id="IPR027417">
    <property type="entry name" value="P-loop_NTPase"/>
</dbReference>